<gene>
    <name evidence="1" type="ORF">B0T16DRAFT_325442</name>
</gene>
<proteinExistence type="predicted"/>
<accession>A0AA40CTX3</accession>
<protein>
    <submittedName>
        <fullName evidence="1">Uncharacterized protein</fullName>
    </submittedName>
</protein>
<dbReference type="Proteomes" id="UP001174936">
    <property type="component" value="Unassembled WGS sequence"/>
</dbReference>
<sequence>MLGKAGGPLAKGVLSIGGELLKSISVGVSADASYSQHYSHDVKMSSNIQHDFSKTSSRERSYGTSRNVAYRVTITSNERFTKPDYAANYCGSWFAVPIMGVDCGRASIGTLVKEGPRTHCAMGGELSSFEQCFDYTFEDPARPEASRYKMIFVLRDCAEGFILPGEWQHPAFANSFGIKAFANNHIRRFGMANQHSGRGRLPEETWNYASEKSQFTKTLGPSNYTVEVCGRGKYCARHKLEDNTCYTFPRGYSGVKSAHIVSANTSPGNCCVLFSRPECFGLAQVLKGAVDDFSSVGFEGMAHSVMCNVSEYCDADRIDVFAG</sequence>
<evidence type="ECO:0000313" key="2">
    <source>
        <dbReference type="Proteomes" id="UP001174936"/>
    </source>
</evidence>
<organism evidence="1 2">
    <name type="scientific">Cercophora newfieldiana</name>
    <dbReference type="NCBI Taxonomy" id="92897"/>
    <lineage>
        <taxon>Eukaryota</taxon>
        <taxon>Fungi</taxon>
        <taxon>Dikarya</taxon>
        <taxon>Ascomycota</taxon>
        <taxon>Pezizomycotina</taxon>
        <taxon>Sordariomycetes</taxon>
        <taxon>Sordariomycetidae</taxon>
        <taxon>Sordariales</taxon>
        <taxon>Lasiosphaeriaceae</taxon>
        <taxon>Cercophora</taxon>
    </lineage>
</organism>
<evidence type="ECO:0000313" key="1">
    <source>
        <dbReference type="EMBL" id="KAK0648889.1"/>
    </source>
</evidence>
<name>A0AA40CTX3_9PEZI</name>
<dbReference type="EMBL" id="JAULSV010000003">
    <property type="protein sequence ID" value="KAK0648889.1"/>
    <property type="molecule type" value="Genomic_DNA"/>
</dbReference>
<dbReference type="AlphaFoldDB" id="A0AA40CTX3"/>
<comment type="caution">
    <text evidence="1">The sequence shown here is derived from an EMBL/GenBank/DDBJ whole genome shotgun (WGS) entry which is preliminary data.</text>
</comment>
<reference evidence="1" key="1">
    <citation type="submission" date="2023-06" db="EMBL/GenBank/DDBJ databases">
        <title>Genome-scale phylogeny and comparative genomics of the fungal order Sordariales.</title>
        <authorList>
            <consortium name="Lawrence Berkeley National Laboratory"/>
            <person name="Hensen N."/>
            <person name="Bonometti L."/>
            <person name="Westerberg I."/>
            <person name="Brannstrom I.O."/>
            <person name="Guillou S."/>
            <person name="Cros-Aarteil S."/>
            <person name="Calhoun S."/>
            <person name="Haridas S."/>
            <person name="Kuo A."/>
            <person name="Mondo S."/>
            <person name="Pangilinan J."/>
            <person name="Riley R."/>
            <person name="Labutti K."/>
            <person name="Andreopoulos B."/>
            <person name="Lipzen A."/>
            <person name="Chen C."/>
            <person name="Yanf M."/>
            <person name="Daum C."/>
            <person name="Ng V."/>
            <person name="Clum A."/>
            <person name="Steindorff A."/>
            <person name="Ohm R."/>
            <person name="Martin F."/>
            <person name="Silar P."/>
            <person name="Natvig D."/>
            <person name="Lalanne C."/>
            <person name="Gautier V."/>
            <person name="Ament-Velasquez S.L."/>
            <person name="Kruys A."/>
            <person name="Hutchinson M.I."/>
            <person name="Powell A.J."/>
            <person name="Barry K."/>
            <person name="Miller A.N."/>
            <person name="Grigoriev I.V."/>
            <person name="Debuchy R."/>
            <person name="Gladieux P."/>
            <person name="Thoren M.H."/>
            <person name="Johannesson H."/>
        </authorList>
    </citation>
    <scope>NUCLEOTIDE SEQUENCE</scope>
    <source>
        <strain evidence="1">SMH2532-1</strain>
    </source>
</reference>
<keyword evidence="2" id="KW-1185">Reference proteome</keyword>